<dbReference type="RefSeq" id="WP_015266285.1">
    <property type="nucleotide sequence ID" value="NC_019904.1"/>
</dbReference>
<dbReference type="OrthoDB" id="978645at2"/>
<keyword evidence="3" id="KW-1185">Reference proteome</keyword>
<proteinExistence type="predicted"/>
<reference evidence="3" key="1">
    <citation type="submission" date="2012-02" db="EMBL/GenBank/DDBJ databases">
        <title>The complete genome of Echinicola vietnamensis DSM 17526.</title>
        <authorList>
            <person name="Lucas S."/>
            <person name="Copeland A."/>
            <person name="Lapidus A."/>
            <person name="Glavina del Rio T."/>
            <person name="Dalin E."/>
            <person name="Tice H."/>
            <person name="Bruce D."/>
            <person name="Goodwin L."/>
            <person name="Pitluck S."/>
            <person name="Peters L."/>
            <person name="Ovchinnikova G."/>
            <person name="Teshima H."/>
            <person name="Kyrpides N."/>
            <person name="Mavromatis K."/>
            <person name="Ivanova N."/>
            <person name="Brettin T."/>
            <person name="Detter J.C."/>
            <person name="Han C."/>
            <person name="Larimer F."/>
            <person name="Land M."/>
            <person name="Hauser L."/>
            <person name="Markowitz V."/>
            <person name="Cheng J.-F."/>
            <person name="Hugenholtz P."/>
            <person name="Woyke T."/>
            <person name="Wu D."/>
            <person name="Brambilla E."/>
            <person name="Klenk H.-P."/>
            <person name="Eisen J.A."/>
        </authorList>
    </citation>
    <scope>NUCLEOTIDE SEQUENCE [LARGE SCALE GENOMIC DNA]</scope>
    <source>
        <strain evidence="3">DSM 17526 / LMG 23754 / KMM 6221</strain>
    </source>
</reference>
<dbReference type="KEGG" id="evi:Echvi_2482"/>
<feature type="signal peptide" evidence="1">
    <location>
        <begin position="1"/>
        <end position="20"/>
    </location>
</feature>
<accession>L0FXT9</accession>
<dbReference type="PATRIC" id="fig|926556.3.peg.2617"/>
<dbReference type="AlphaFoldDB" id="L0FXT9"/>
<dbReference type="eggNOG" id="ENOG5030RNP">
    <property type="taxonomic scope" value="Bacteria"/>
</dbReference>
<dbReference type="HOGENOM" id="CLU_133768_0_0_10"/>
<dbReference type="EMBL" id="CP003346">
    <property type="protein sequence ID" value="AGA78729.1"/>
    <property type="molecule type" value="Genomic_DNA"/>
</dbReference>
<feature type="chain" id="PRO_5003942771" description="Outer membrane protein beta-barrel domain-containing protein" evidence="1">
    <location>
        <begin position="21"/>
        <end position="152"/>
    </location>
</feature>
<evidence type="ECO:0000313" key="2">
    <source>
        <dbReference type="EMBL" id="AGA78729.1"/>
    </source>
</evidence>
<evidence type="ECO:0008006" key="4">
    <source>
        <dbReference type="Google" id="ProtNLM"/>
    </source>
</evidence>
<dbReference type="STRING" id="926556.Echvi_2482"/>
<name>L0FXT9_ECHVK</name>
<evidence type="ECO:0000313" key="3">
    <source>
        <dbReference type="Proteomes" id="UP000010796"/>
    </source>
</evidence>
<gene>
    <name evidence="2" type="ordered locus">Echvi_2482</name>
</gene>
<sequence>MKKLLTFTLVFFLLGLAVKAQSTYTTAVGLNIDFGEGTTLVGPSIKHFFKGPHAGLGEVTFGNNLTALTVLYQYHGEIDNANGLKWFAGIGPTVLFGYGDSSFNVRPDVGLDYKIQDVPLTFTFDWRPILNFDYETTFTAARFGLGIRYAFN</sequence>
<organism evidence="2 3">
    <name type="scientific">Echinicola vietnamensis (strain DSM 17526 / LMG 23754 / KMM 6221)</name>
    <dbReference type="NCBI Taxonomy" id="926556"/>
    <lineage>
        <taxon>Bacteria</taxon>
        <taxon>Pseudomonadati</taxon>
        <taxon>Bacteroidota</taxon>
        <taxon>Cytophagia</taxon>
        <taxon>Cytophagales</taxon>
        <taxon>Cyclobacteriaceae</taxon>
        <taxon>Echinicola</taxon>
    </lineage>
</organism>
<evidence type="ECO:0000256" key="1">
    <source>
        <dbReference type="SAM" id="SignalP"/>
    </source>
</evidence>
<dbReference type="Proteomes" id="UP000010796">
    <property type="component" value="Chromosome"/>
</dbReference>
<keyword evidence="1" id="KW-0732">Signal</keyword>
<protein>
    <recommendedName>
        <fullName evidence="4">Outer membrane protein beta-barrel domain-containing protein</fullName>
    </recommendedName>
</protein>